<dbReference type="PANTHER" id="PTHR13191:SF0">
    <property type="entry name" value="RIBOSOMAL RNA-PROCESSING PROTEIN 7 HOMOLOG A-RELATED"/>
    <property type="match status" value="1"/>
</dbReference>
<evidence type="ECO:0000313" key="3">
    <source>
        <dbReference type="EMBL" id="CRZ10966.1"/>
    </source>
</evidence>
<dbReference type="Pfam" id="PF12923">
    <property type="entry name" value="RRP7"/>
    <property type="match status" value="1"/>
</dbReference>
<organism evidence="3">
    <name type="scientific">Spongospora subterranea</name>
    <dbReference type="NCBI Taxonomy" id="70186"/>
    <lineage>
        <taxon>Eukaryota</taxon>
        <taxon>Sar</taxon>
        <taxon>Rhizaria</taxon>
        <taxon>Endomyxa</taxon>
        <taxon>Phytomyxea</taxon>
        <taxon>Plasmodiophorida</taxon>
        <taxon>Plasmodiophoridae</taxon>
        <taxon>Spongospora</taxon>
    </lineage>
</organism>
<dbReference type="SUPFAM" id="SSF54928">
    <property type="entry name" value="RNA-binding domain, RBD"/>
    <property type="match status" value="1"/>
</dbReference>
<protein>
    <recommendedName>
        <fullName evidence="2">Ribosomal RNA-processing protein 7 C-terminal domain-containing protein</fullName>
    </recommendedName>
</protein>
<dbReference type="EMBL" id="HACM01010524">
    <property type="protein sequence ID" value="CRZ10966.1"/>
    <property type="molecule type" value="Transcribed_RNA"/>
</dbReference>
<dbReference type="PANTHER" id="PTHR13191">
    <property type="entry name" value="RIBOSOMAL RNA PROCESSING PROTEIN 7-RELATED"/>
    <property type="match status" value="1"/>
</dbReference>
<sequence length="229" mass="25595">ARLKYLTVALSPDSESANRRYIPYQLAGADGLTIVASNIPYIFTDTDVSELFSCFGTVTCCASVDNSDSFAPRKVSITYESKSCIDRAQEFDFANACQPYLAGQRCTGIEKWQQDYRDSIPDASSLMDTVNAFMNAFDVEQSSRKKGAAIIDEDGFKMVSARRNNKKRILPMKAPIVHEKLPKVLVSASFYSKNSGKSDKVKELAHIRSQFAADKLKIQEMRSKRVFKP</sequence>
<accession>A0A0H5RAY2</accession>
<feature type="non-terminal residue" evidence="3">
    <location>
        <position position="1"/>
    </location>
</feature>
<dbReference type="InterPro" id="IPR035979">
    <property type="entry name" value="RBD_domain_sf"/>
</dbReference>
<feature type="domain" description="Ribosomal RNA-processing protein 7 C-terminal" evidence="2">
    <location>
        <begin position="118"/>
        <end position="229"/>
    </location>
</feature>
<dbReference type="InterPro" id="IPR024326">
    <property type="entry name" value="RRP7_C"/>
</dbReference>
<dbReference type="AlphaFoldDB" id="A0A0H5RAY2"/>
<dbReference type="InterPro" id="IPR040446">
    <property type="entry name" value="RRP7"/>
</dbReference>
<comment type="similarity">
    <text evidence="1">Belongs to the RRP7 family.</text>
</comment>
<reference evidence="3" key="1">
    <citation type="submission" date="2015-04" db="EMBL/GenBank/DDBJ databases">
        <title>The genome sequence of the plant pathogenic Rhizarian Plasmodiophora brassicae reveals insights in its biotrophic life cycle and the origin of chitin synthesis.</title>
        <authorList>
            <person name="Schwelm A."/>
            <person name="Fogelqvist J."/>
            <person name="Knaust A."/>
            <person name="Julke S."/>
            <person name="Lilja T."/>
            <person name="Dhandapani V."/>
            <person name="Bonilla-Rosso G."/>
            <person name="Karlsson M."/>
            <person name="Shevchenko A."/>
            <person name="Choi S.R."/>
            <person name="Kim H.G."/>
            <person name="Park J.Y."/>
            <person name="Lim Y.P."/>
            <person name="Ludwig-Muller J."/>
            <person name="Dixelius C."/>
        </authorList>
    </citation>
    <scope>NUCLEOTIDE SEQUENCE</scope>
    <source>
        <tissue evidence="3">Potato root galls</tissue>
    </source>
</reference>
<evidence type="ECO:0000259" key="2">
    <source>
        <dbReference type="Pfam" id="PF12923"/>
    </source>
</evidence>
<proteinExistence type="inferred from homology"/>
<dbReference type="GO" id="GO:0006364">
    <property type="term" value="P:rRNA processing"/>
    <property type="evidence" value="ECO:0007669"/>
    <property type="project" value="TreeGrafter"/>
</dbReference>
<dbReference type="GO" id="GO:0000028">
    <property type="term" value="P:ribosomal small subunit assembly"/>
    <property type="evidence" value="ECO:0007669"/>
    <property type="project" value="TreeGrafter"/>
</dbReference>
<dbReference type="Gene3D" id="6.10.250.1770">
    <property type="match status" value="1"/>
</dbReference>
<dbReference type="GO" id="GO:0032545">
    <property type="term" value="C:CURI complex"/>
    <property type="evidence" value="ECO:0007669"/>
    <property type="project" value="TreeGrafter"/>
</dbReference>
<dbReference type="GO" id="GO:0003676">
    <property type="term" value="F:nucleic acid binding"/>
    <property type="evidence" value="ECO:0007669"/>
    <property type="project" value="InterPro"/>
</dbReference>
<name>A0A0H5RAY2_9EUKA</name>
<evidence type="ECO:0000256" key="1">
    <source>
        <dbReference type="ARBA" id="ARBA00006110"/>
    </source>
</evidence>
<dbReference type="GO" id="GO:0034456">
    <property type="term" value="C:UTP-C complex"/>
    <property type="evidence" value="ECO:0007669"/>
    <property type="project" value="TreeGrafter"/>
</dbReference>